<feature type="binding site" evidence="7">
    <location>
        <position position="75"/>
    </location>
    <ligand>
        <name>Zn(2+)</name>
        <dbReference type="ChEBI" id="CHEBI:29105"/>
        <label>1</label>
    </ligand>
</feature>
<evidence type="ECO:0000256" key="6">
    <source>
        <dbReference type="ARBA" id="ARBA00048552"/>
    </source>
</evidence>
<comment type="cofactor">
    <cofactor evidence="7">
        <name>Mg(2+)</name>
        <dbReference type="ChEBI" id="CHEBI:18420"/>
    </cofactor>
    <text evidence="7">Binds 1 Mg(2+) ion per subunit.</text>
</comment>
<dbReference type="GO" id="GO:0000287">
    <property type="term" value="F:magnesium ion binding"/>
    <property type="evidence" value="ECO:0007669"/>
    <property type="project" value="UniProtKB-UniRule"/>
</dbReference>
<dbReference type="Gene3D" id="2.40.40.20">
    <property type="match status" value="1"/>
</dbReference>
<dbReference type="InterPro" id="IPR007083">
    <property type="entry name" value="RNA_pol_Rpb1_4"/>
</dbReference>
<feature type="binding site" evidence="7">
    <location>
        <position position="891"/>
    </location>
    <ligand>
        <name>Zn(2+)</name>
        <dbReference type="ChEBI" id="CHEBI:29105"/>
        <label>2</label>
    </ligand>
</feature>
<dbReference type="InterPro" id="IPR007081">
    <property type="entry name" value="RNA_pol_Rpb1_5"/>
</dbReference>
<evidence type="ECO:0000256" key="5">
    <source>
        <dbReference type="ARBA" id="ARBA00023163"/>
    </source>
</evidence>
<dbReference type="Gene3D" id="1.10.132.30">
    <property type="match status" value="1"/>
</dbReference>
<evidence type="ECO:0000313" key="11">
    <source>
        <dbReference type="Proteomes" id="UP000279422"/>
    </source>
</evidence>
<dbReference type="EMBL" id="QMPZ01000017">
    <property type="protein sequence ID" value="RLE10113.1"/>
    <property type="molecule type" value="Genomic_DNA"/>
</dbReference>
<dbReference type="EC" id="2.7.7.6" evidence="7"/>
<keyword evidence="5 7" id="KW-0804">Transcription</keyword>
<evidence type="ECO:0000256" key="1">
    <source>
        <dbReference type="ARBA" id="ARBA00022478"/>
    </source>
</evidence>
<dbReference type="InterPro" id="IPR006592">
    <property type="entry name" value="RNA_pol_N"/>
</dbReference>
<dbReference type="Gene3D" id="6.10.250.2940">
    <property type="match status" value="1"/>
</dbReference>
<dbReference type="Pfam" id="PF00623">
    <property type="entry name" value="RNA_pol_Rpb1_2"/>
    <property type="match status" value="2"/>
</dbReference>
<feature type="binding site" evidence="7">
    <location>
        <position position="78"/>
    </location>
    <ligand>
        <name>Zn(2+)</name>
        <dbReference type="ChEBI" id="CHEBI:29105"/>
        <label>1</label>
    </ligand>
</feature>
<evidence type="ECO:0000313" key="10">
    <source>
        <dbReference type="EMBL" id="RLE10113.1"/>
    </source>
</evidence>
<dbReference type="InterPro" id="IPR042102">
    <property type="entry name" value="RNA_pol_Rpb1_3_sf"/>
</dbReference>
<feature type="binding site" evidence="7">
    <location>
        <position position="448"/>
    </location>
    <ligand>
        <name>Mg(2+)</name>
        <dbReference type="ChEBI" id="CHEBI:18420"/>
    </ligand>
</feature>
<dbReference type="Pfam" id="PF04997">
    <property type="entry name" value="RNA_pol_Rpb1_1"/>
    <property type="match status" value="1"/>
</dbReference>
<dbReference type="Proteomes" id="UP000279422">
    <property type="component" value="Unassembled WGS sequence"/>
</dbReference>
<evidence type="ECO:0000256" key="8">
    <source>
        <dbReference type="RuleBase" id="RU004279"/>
    </source>
</evidence>
<feature type="binding site" evidence="7">
    <location>
        <position position="810"/>
    </location>
    <ligand>
        <name>Zn(2+)</name>
        <dbReference type="ChEBI" id="CHEBI:29105"/>
        <label>2</label>
    </ligand>
</feature>
<keyword evidence="7" id="KW-0862">Zinc</keyword>
<dbReference type="GO" id="GO:0006351">
    <property type="term" value="P:DNA-templated transcription"/>
    <property type="evidence" value="ECO:0007669"/>
    <property type="project" value="UniProtKB-UniRule"/>
</dbReference>
<comment type="subunit">
    <text evidence="7">The RNAP catalytic core consists of 2 alpha, 1 beta, 1 beta' and 1 omega subunit. When a sigma factor is associated with the core the holoenzyme is formed, which can initiate transcription.</text>
</comment>
<comment type="similarity">
    <text evidence="7 8">Belongs to the RNA polymerase beta' chain family.</text>
</comment>
<feature type="binding site" evidence="7">
    <location>
        <position position="62"/>
    </location>
    <ligand>
        <name>Zn(2+)</name>
        <dbReference type="ChEBI" id="CHEBI:29105"/>
        <label>1</label>
    </ligand>
</feature>
<dbReference type="Gene3D" id="1.10.150.390">
    <property type="match status" value="1"/>
</dbReference>
<evidence type="ECO:0000256" key="7">
    <source>
        <dbReference type="HAMAP-Rule" id="MF_01322"/>
    </source>
</evidence>
<keyword evidence="4 7" id="KW-0479">Metal-binding</keyword>
<reference evidence="10 11" key="1">
    <citation type="submission" date="2018-06" db="EMBL/GenBank/DDBJ databases">
        <title>Extensive metabolic versatility and redundancy in microbially diverse, dynamic hydrothermal sediments.</title>
        <authorList>
            <person name="Dombrowski N."/>
            <person name="Teske A."/>
            <person name="Baker B.J."/>
        </authorList>
    </citation>
    <scope>NUCLEOTIDE SEQUENCE [LARGE SCALE GENOMIC DNA]</scope>
    <source>
        <strain evidence="10">B47_G16</strain>
    </source>
</reference>
<dbReference type="Pfam" id="PF05000">
    <property type="entry name" value="RNA_pol_Rpb1_4"/>
    <property type="match status" value="1"/>
</dbReference>
<dbReference type="InterPro" id="IPR044893">
    <property type="entry name" value="RNA_pol_Rpb1_clamp_domain"/>
</dbReference>
<evidence type="ECO:0000256" key="4">
    <source>
        <dbReference type="ARBA" id="ARBA00022723"/>
    </source>
</evidence>
<feature type="binding site" evidence="7">
    <location>
        <position position="450"/>
    </location>
    <ligand>
        <name>Mg(2+)</name>
        <dbReference type="ChEBI" id="CHEBI:18420"/>
    </ligand>
</feature>
<keyword evidence="7" id="KW-0460">Magnesium</keyword>
<comment type="function">
    <text evidence="7 8">DNA-dependent RNA polymerase catalyzes the transcription of DNA into RNA using the four ribonucleoside triphosphates as substrates.</text>
</comment>
<keyword evidence="1 7" id="KW-0240">DNA-directed RNA polymerase</keyword>
<dbReference type="GO" id="GO:0003677">
    <property type="term" value="F:DNA binding"/>
    <property type="evidence" value="ECO:0007669"/>
    <property type="project" value="UniProtKB-UniRule"/>
</dbReference>
<accession>A0A497E5E1</accession>
<dbReference type="NCBIfam" id="TIGR02386">
    <property type="entry name" value="rpoC_TIGR"/>
    <property type="match status" value="1"/>
</dbReference>
<dbReference type="Gene3D" id="1.10.1790.20">
    <property type="match status" value="1"/>
</dbReference>
<dbReference type="CDD" id="cd01609">
    <property type="entry name" value="RNAP_beta'_N"/>
    <property type="match status" value="1"/>
</dbReference>
<dbReference type="PANTHER" id="PTHR19376:SF54">
    <property type="entry name" value="DNA-DIRECTED RNA POLYMERASE SUBUNIT BETA"/>
    <property type="match status" value="1"/>
</dbReference>
<protein>
    <recommendedName>
        <fullName evidence="7">DNA-directed RNA polymerase subunit beta'</fullName>
        <shortName evidence="7">RNAP subunit beta'</shortName>
        <ecNumber evidence="7">2.7.7.6</ecNumber>
    </recommendedName>
    <alternativeName>
        <fullName evidence="7">RNA polymerase subunit beta'</fullName>
    </alternativeName>
    <alternativeName>
        <fullName evidence="7">Transcriptase subunit beta'</fullName>
    </alternativeName>
</protein>
<evidence type="ECO:0000256" key="2">
    <source>
        <dbReference type="ARBA" id="ARBA00022679"/>
    </source>
</evidence>
<dbReference type="Pfam" id="PF04983">
    <property type="entry name" value="RNA_pol_Rpb1_3"/>
    <property type="match status" value="1"/>
</dbReference>
<dbReference type="GO" id="GO:0003899">
    <property type="term" value="F:DNA-directed RNA polymerase activity"/>
    <property type="evidence" value="ECO:0007669"/>
    <property type="project" value="UniProtKB-UniRule"/>
</dbReference>
<dbReference type="Gene3D" id="1.10.40.90">
    <property type="match status" value="1"/>
</dbReference>
<dbReference type="InterPro" id="IPR000722">
    <property type="entry name" value="RNA_pol_asu"/>
</dbReference>
<dbReference type="Gene3D" id="2.40.50.100">
    <property type="match status" value="1"/>
</dbReference>
<dbReference type="PANTHER" id="PTHR19376">
    <property type="entry name" value="DNA-DIRECTED RNA POLYMERASE"/>
    <property type="match status" value="1"/>
</dbReference>
<proteinExistence type="inferred from homology"/>
<comment type="caution">
    <text evidence="10">The sequence shown here is derived from an EMBL/GenBank/DDBJ whole genome shotgun (WGS) entry which is preliminary data.</text>
</comment>
<dbReference type="Gene3D" id="4.10.860.120">
    <property type="entry name" value="RNA polymerase II, clamp domain"/>
    <property type="match status" value="1"/>
</dbReference>
<dbReference type="SMART" id="SM00663">
    <property type="entry name" value="RPOLA_N"/>
    <property type="match status" value="1"/>
</dbReference>
<evidence type="ECO:0000259" key="9">
    <source>
        <dbReference type="SMART" id="SM00663"/>
    </source>
</evidence>
<feature type="binding site" evidence="7">
    <location>
        <position position="60"/>
    </location>
    <ligand>
        <name>Zn(2+)</name>
        <dbReference type="ChEBI" id="CHEBI:29105"/>
        <label>1</label>
    </ligand>
</feature>
<feature type="domain" description="RNA polymerase N-terminal" evidence="9">
    <location>
        <begin position="223"/>
        <end position="502"/>
    </location>
</feature>
<dbReference type="Pfam" id="PF04998">
    <property type="entry name" value="RNA_pol_Rpb1_5"/>
    <property type="match status" value="1"/>
</dbReference>
<dbReference type="InterPro" id="IPR007066">
    <property type="entry name" value="RNA_pol_Rpb1_3"/>
</dbReference>
<feature type="binding site" evidence="7">
    <location>
        <position position="884"/>
    </location>
    <ligand>
        <name>Zn(2+)</name>
        <dbReference type="ChEBI" id="CHEBI:29105"/>
        <label>2</label>
    </ligand>
</feature>
<dbReference type="InterPro" id="IPR038120">
    <property type="entry name" value="Rpb1_funnel_sf"/>
</dbReference>
<dbReference type="GO" id="GO:0000428">
    <property type="term" value="C:DNA-directed RNA polymerase complex"/>
    <property type="evidence" value="ECO:0007669"/>
    <property type="project" value="UniProtKB-KW"/>
</dbReference>
<evidence type="ECO:0000256" key="3">
    <source>
        <dbReference type="ARBA" id="ARBA00022695"/>
    </source>
</evidence>
<dbReference type="AlphaFoldDB" id="A0A497E5E1"/>
<dbReference type="Gene3D" id="1.10.274.100">
    <property type="entry name" value="RNA polymerase Rpb1, domain 3"/>
    <property type="match status" value="2"/>
</dbReference>
<dbReference type="InterPro" id="IPR012754">
    <property type="entry name" value="DNA-dir_RpoC_beta_prime_bact"/>
</dbReference>
<dbReference type="InterPro" id="IPR007080">
    <property type="entry name" value="RNA_pol_Rpb1_1"/>
</dbReference>
<dbReference type="CDD" id="cd02655">
    <property type="entry name" value="RNAP_beta'_C"/>
    <property type="match status" value="1"/>
</dbReference>
<keyword evidence="3 7" id="KW-0548">Nucleotidyltransferase</keyword>
<gene>
    <name evidence="7 10" type="primary">rpoC</name>
    <name evidence="10" type="ORF">DRJ00_02390</name>
</gene>
<keyword evidence="2 7" id="KW-0808">Transferase</keyword>
<dbReference type="InterPro" id="IPR045867">
    <property type="entry name" value="DNA-dir_RpoC_beta_prime"/>
</dbReference>
<comment type="cofactor">
    <cofactor evidence="7">
        <name>Zn(2+)</name>
        <dbReference type="ChEBI" id="CHEBI:29105"/>
    </cofactor>
    <text evidence="7">Binds 2 Zn(2+) ions per subunit.</text>
</comment>
<name>A0A497E5E1_UNCAE</name>
<feature type="binding site" evidence="7">
    <location>
        <position position="452"/>
    </location>
    <ligand>
        <name>Mg(2+)</name>
        <dbReference type="ChEBI" id="CHEBI:18420"/>
    </ligand>
</feature>
<dbReference type="GO" id="GO:0008270">
    <property type="term" value="F:zinc ion binding"/>
    <property type="evidence" value="ECO:0007669"/>
    <property type="project" value="UniProtKB-UniRule"/>
</dbReference>
<feature type="binding site" evidence="7">
    <location>
        <position position="894"/>
    </location>
    <ligand>
        <name>Zn(2+)</name>
        <dbReference type="ChEBI" id="CHEBI:29105"/>
        <label>2</label>
    </ligand>
</feature>
<sequence length="1188" mass="134064">MWKMNDVDKIKIRLASPEEIRKWSHGEVKKTDTINYRTFRPERGGLFCEQIFGPTKSYECYCGKYRKMKYKGVVCERCGVEVTSSKVRRERMGHIELATPVAHIWYTKKHLPLLLGLKRSDVERVIYFINYIVIDPGKTPLKKLQLLDEDEYQRCKELYGEDAFQAEMGAEAILKILKEMKIEKLKERLEEELLQERTKGKRLKLIKRLEVVDSFLRSGNKPEWMILEVLPVIPPDFRPMVQLESGIFANSDLNDLYRRIINRNNRLKYLLEIGAPQIIIRNEKKMLQQAVDALFENEKVPQPLLGAGGRPLKSLSEILKGKEGRFRQNLLGKRVDYSGRAVIVPGPELKMYECGLPEKMALELFRPFVIGELLREGKAETIKRANDLIERAHPCVWETLERVVKDHPVLLNRAPTLHRLGIQAFQPVLIEGNAIQLHPLVCTAFNADFDGDQMAVHVPLSYEAQLEARILMLSTNNLLSPANGDPIVVPTRDIVLGCYYLTMEGGDGGKERAFCGPEEVILAYELGKIDLHQRIKLLLKGKWIQTTPGRVIFNEVLPEGMEFENRVIDKGALSEIVSKVWKNYGNAVTVEVLDELKKLGFKYATKSGLTFAISDMPEIPEKEKLLKEAEEEVRGFNLLAEDRTIGEEERYIDVIETRMRVIEQIGEKVSHYLSLIPFNPLYMMWKSGARGSADQLRQIVGIRGLMARSIRETYRRELWDEVFKRGLNISPEVIRQYFYPLSGGRLKGRIGEEPIRSSFKEGLTTPEYFLSTSGGRKGLVDTALKTAYAGYLTRKLIAVAQNVIITEKDCGTIDGIVMKPLIKEGKVIESLKRRILGRVTASPVVDPSTGETIIGANEEITEEIADRIEQAGVQEVIVRSPLTCQAKWGVCQRCYGWDLATHKLVSLGEAVGVIAAQSIGEPGTQLTLRTFHTGGIFHKGGDVPQGLPQITELFEPRKQTFSQRGIIRQRKGGEALISEIEGKVSIKREGGRSLVKITGDGNREVTYEIGGEVLVSDGEIIEAGEKIIEGSINPRSLLRIKGARAAQEYLVNQTRQVYLSQGVNINVKHFEVIVRQMMRKVEVEDPGDTDYLPGEQIDRAEFEEVNRKVKEKGGRPAIVRPVLLSLPKAAQEDKRSFLSAASFQRTKQVLTEAAISGQIDYLRDLKGNIIIGKLIPAGTGFRSLKTNS</sequence>
<dbReference type="HAMAP" id="MF_01322">
    <property type="entry name" value="RNApol_bact_RpoC"/>
    <property type="match status" value="1"/>
</dbReference>
<comment type="catalytic activity">
    <reaction evidence="6 7 8">
        <text>RNA(n) + a ribonucleoside 5'-triphosphate = RNA(n+1) + diphosphate</text>
        <dbReference type="Rhea" id="RHEA:21248"/>
        <dbReference type="Rhea" id="RHEA-COMP:14527"/>
        <dbReference type="Rhea" id="RHEA-COMP:17342"/>
        <dbReference type="ChEBI" id="CHEBI:33019"/>
        <dbReference type="ChEBI" id="CHEBI:61557"/>
        <dbReference type="ChEBI" id="CHEBI:140395"/>
        <dbReference type="EC" id="2.7.7.6"/>
    </reaction>
</comment>
<organism evidence="10 11">
    <name type="scientific">Aerophobetes bacterium</name>
    <dbReference type="NCBI Taxonomy" id="2030807"/>
    <lineage>
        <taxon>Bacteria</taxon>
        <taxon>Candidatus Aerophobota</taxon>
    </lineage>
</organism>
<dbReference type="SUPFAM" id="SSF64484">
    <property type="entry name" value="beta and beta-prime subunits of DNA dependent RNA-polymerase"/>
    <property type="match status" value="1"/>
</dbReference>